<sequence>MAEKVILALACLAISAAGFEYRTESSCDFSGIDLDGPINRMLSKLPAYELSQSPLYKGEFAGVDFLGLNFTGLNKLQRYGAIAPFCVDGIRKVQVDFAQHDDLALIVPWKTCKGRNGILQLKPLVSRITTIFRIEANELGQVTKLVHEGPVVPVATEQLKASVHGGGFFLSIMTEYLSYAFPAFLREIWNQEFYPMFEMSVKKVLA</sequence>
<feature type="signal peptide" evidence="1">
    <location>
        <begin position="1"/>
        <end position="18"/>
    </location>
</feature>
<accession>A0A023GE37</accession>
<reference evidence="2" key="1">
    <citation type="submission" date="2014-03" db="EMBL/GenBank/DDBJ databases">
        <title>The sialotranscriptome of Amblyomma triste, Amblyomma parvum and Amblyomma cajennense ticks, uncovered by 454-based RNA-seq.</title>
        <authorList>
            <person name="Garcia G.R."/>
            <person name="Gardinassi L.G."/>
            <person name="Ribeiro J.M."/>
            <person name="Anatriello E."/>
            <person name="Ferreira B.R."/>
            <person name="Moreira H.N."/>
            <person name="Mafra C."/>
            <person name="Olegario M.M."/>
            <person name="Szabo P.J."/>
            <person name="Miranda-Santos I.K."/>
            <person name="Maruyama S.R."/>
        </authorList>
    </citation>
    <scope>NUCLEOTIDE SEQUENCE</scope>
    <source>
        <strain evidence="2">Mato Grasso do Sul</strain>
        <tissue evidence="2">Salivary glands</tissue>
    </source>
</reference>
<name>A0A023GE37_AMBTT</name>
<proteinExistence type="evidence at transcript level"/>
<feature type="chain" id="PRO_5001518615" evidence="1">
    <location>
        <begin position="19"/>
        <end position="206"/>
    </location>
</feature>
<dbReference type="AlphaFoldDB" id="A0A023GE37"/>
<organism evidence="2">
    <name type="scientific">Amblyomma triste</name>
    <name type="common">Neotropical tick</name>
    <dbReference type="NCBI Taxonomy" id="251400"/>
    <lineage>
        <taxon>Eukaryota</taxon>
        <taxon>Metazoa</taxon>
        <taxon>Ecdysozoa</taxon>
        <taxon>Arthropoda</taxon>
        <taxon>Chelicerata</taxon>
        <taxon>Arachnida</taxon>
        <taxon>Acari</taxon>
        <taxon>Parasitiformes</taxon>
        <taxon>Ixodida</taxon>
        <taxon>Ixodoidea</taxon>
        <taxon>Ixodidae</taxon>
        <taxon>Amblyomminae</taxon>
        <taxon>Amblyomma</taxon>
    </lineage>
</organism>
<evidence type="ECO:0000313" key="2">
    <source>
        <dbReference type="EMBL" id="JAC30975.1"/>
    </source>
</evidence>
<dbReference type="EMBL" id="GBBM01004443">
    <property type="protein sequence ID" value="JAC30975.1"/>
    <property type="molecule type" value="mRNA"/>
</dbReference>
<protein>
    <submittedName>
        <fullName evidence="2">Putative secreted protein</fullName>
    </submittedName>
</protein>
<keyword evidence="1" id="KW-0732">Signal</keyword>
<evidence type="ECO:0000256" key="1">
    <source>
        <dbReference type="SAM" id="SignalP"/>
    </source>
</evidence>